<dbReference type="Pfam" id="PF17769">
    <property type="entry name" value="PurK_C"/>
    <property type="match status" value="1"/>
</dbReference>
<dbReference type="FunFam" id="3.30.1490.20:FF:000015">
    <property type="entry name" value="N5-carboxyaminoimidazole ribonucleotide synthase"/>
    <property type="match status" value="1"/>
</dbReference>
<comment type="caution">
    <text evidence="8">The sequence shown here is derived from an EMBL/GenBank/DDBJ whole genome shotgun (WGS) entry which is preliminary data.</text>
</comment>
<keyword evidence="4 5" id="KW-0067">ATP-binding</keyword>
<dbReference type="Pfam" id="PF22660">
    <property type="entry name" value="RS_preATP-grasp-like"/>
    <property type="match status" value="1"/>
</dbReference>
<dbReference type="UniPathway" id="UPA00074">
    <property type="reaction ID" value="UER00942"/>
</dbReference>
<keyword evidence="3 5" id="KW-0658">Purine biosynthesis</keyword>
<dbReference type="NCBIfam" id="NF004676">
    <property type="entry name" value="PRK06019.1-2"/>
    <property type="match status" value="1"/>
</dbReference>
<proteinExistence type="inferred from homology"/>
<feature type="binding site" evidence="5">
    <location>
        <begin position="181"/>
        <end position="184"/>
    </location>
    <ligand>
        <name>ATP</name>
        <dbReference type="ChEBI" id="CHEBI:30616"/>
    </ligand>
</feature>
<comment type="similarity">
    <text evidence="5 6">Belongs to the PurK/PurT family.</text>
</comment>
<comment type="catalytic activity">
    <reaction evidence="5 6">
        <text>5-amino-1-(5-phospho-beta-D-ribosyl)imidazole + hydrogencarbonate + ATP = 5-carboxyamino-1-(5-phospho-D-ribosyl)imidazole + ADP + phosphate + 2 H(+)</text>
        <dbReference type="Rhea" id="RHEA:19317"/>
        <dbReference type="ChEBI" id="CHEBI:15378"/>
        <dbReference type="ChEBI" id="CHEBI:17544"/>
        <dbReference type="ChEBI" id="CHEBI:30616"/>
        <dbReference type="ChEBI" id="CHEBI:43474"/>
        <dbReference type="ChEBI" id="CHEBI:58730"/>
        <dbReference type="ChEBI" id="CHEBI:137981"/>
        <dbReference type="ChEBI" id="CHEBI:456216"/>
        <dbReference type="EC" id="6.3.4.18"/>
    </reaction>
</comment>
<dbReference type="GO" id="GO:0034028">
    <property type="term" value="F:5-(carboxyamino)imidazole ribonucleotide synthase activity"/>
    <property type="evidence" value="ECO:0007669"/>
    <property type="project" value="UniProtKB-UniRule"/>
</dbReference>
<feature type="binding site" evidence="5">
    <location>
        <position position="212"/>
    </location>
    <ligand>
        <name>ATP</name>
        <dbReference type="ChEBI" id="CHEBI:30616"/>
    </ligand>
</feature>
<dbReference type="InterPro" id="IPR054350">
    <property type="entry name" value="PurT/PurK_preATP-grasp"/>
</dbReference>
<dbReference type="Proteomes" id="UP000321058">
    <property type="component" value="Unassembled WGS sequence"/>
</dbReference>
<dbReference type="Gene3D" id="3.30.1490.20">
    <property type="entry name" value="ATP-grasp fold, A domain"/>
    <property type="match status" value="1"/>
</dbReference>
<dbReference type="InterPro" id="IPR040686">
    <property type="entry name" value="PurK_C"/>
</dbReference>
<keyword evidence="9" id="KW-1185">Reference proteome</keyword>
<dbReference type="GO" id="GO:0005524">
    <property type="term" value="F:ATP binding"/>
    <property type="evidence" value="ECO:0007669"/>
    <property type="project" value="UniProtKB-UniRule"/>
</dbReference>
<evidence type="ECO:0000256" key="5">
    <source>
        <dbReference type="HAMAP-Rule" id="MF_01928"/>
    </source>
</evidence>
<feature type="binding site" evidence="5">
    <location>
        <position position="189"/>
    </location>
    <ligand>
        <name>ATP</name>
        <dbReference type="ChEBI" id="CHEBI:30616"/>
    </ligand>
</feature>
<dbReference type="SUPFAM" id="SSF56059">
    <property type="entry name" value="Glutathione synthetase ATP-binding domain-like"/>
    <property type="match status" value="1"/>
</dbReference>
<dbReference type="PANTHER" id="PTHR11609:SF5">
    <property type="entry name" value="PHOSPHORIBOSYLAMINOIMIDAZOLE CARBOXYLASE"/>
    <property type="match status" value="1"/>
</dbReference>
<dbReference type="InterPro" id="IPR003135">
    <property type="entry name" value="ATP-grasp_carboxylate-amine"/>
</dbReference>
<keyword evidence="2 5" id="KW-0547">Nucleotide-binding</keyword>
<dbReference type="GO" id="GO:0046872">
    <property type="term" value="F:metal ion binding"/>
    <property type="evidence" value="ECO:0007669"/>
    <property type="project" value="InterPro"/>
</dbReference>
<sequence>MSSPKSLPPGSTIGILGGGQLGRMTALAAARLGYRCVVYAPEEHSIGGDVAAGHVQGAYDDTNALARFANQVDVITYEFENVPETTVAECQRHKPVRPGVKPIHVAQHRLREKEFFRTLGIDTASYQAIRDEADIAAATALPGILKTCTEGYDGKGQVRVADRAGLAAAWQKLGRRECILEALVDFACETSAIVARGLDGETRCFPIGLNDHRDGILRTTTVPSGLAPATLATIERYGAELARGLDLVGLVALEMFVTRDGRVLANEFAPRPHNSGHWTIDACATSQFEQLVRAICGLPLGPVDVLMPSRMENLIGNEADDWLRYLADPTARLHLYGKASARPGRKMGHVTFLKRS</sequence>
<comment type="function">
    <text evidence="6">Catalyzes the ATP-dependent conversion of 5-aminoimidazole ribonucleotide (AIR) and HCO(3)- to N5-carboxyaminoimidazole ribonucleotide (N5-CAIR).</text>
</comment>
<dbReference type="InterPro" id="IPR011054">
    <property type="entry name" value="Rudment_hybrid_motif"/>
</dbReference>
<organism evidence="8 9">
    <name type="scientific">Reyranella soli</name>
    <dbReference type="NCBI Taxonomy" id="1230389"/>
    <lineage>
        <taxon>Bacteria</taxon>
        <taxon>Pseudomonadati</taxon>
        <taxon>Pseudomonadota</taxon>
        <taxon>Alphaproteobacteria</taxon>
        <taxon>Hyphomicrobiales</taxon>
        <taxon>Reyranellaceae</taxon>
        <taxon>Reyranella</taxon>
    </lineage>
</organism>
<gene>
    <name evidence="5 6 8" type="primary">purK</name>
    <name evidence="8" type="ORF">RSO01_14180</name>
</gene>
<evidence type="ECO:0000259" key="7">
    <source>
        <dbReference type="PROSITE" id="PS50975"/>
    </source>
</evidence>
<dbReference type="InterPro" id="IPR011761">
    <property type="entry name" value="ATP-grasp"/>
</dbReference>
<dbReference type="InterPro" id="IPR016185">
    <property type="entry name" value="PreATP-grasp_dom_sf"/>
</dbReference>
<dbReference type="GO" id="GO:0004638">
    <property type="term" value="F:phosphoribosylaminoimidazole carboxylase activity"/>
    <property type="evidence" value="ECO:0007669"/>
    <property type="project" value="InterPro"/>
</dbReference>
<evidence type="ECO:0000256" key="3">
    <source>
        <dbReference type="ARBA" id="ARBA00022755"/>
    </source>
</evidence>
<dbReference type="AlphaFoldDB" id="A0A512N5I2"/>
<feature type="binding site" evidence="5">
    <location>
        <begin position="266"/>
        <end position="267"/>
    </location>
    <ligand>
        <name>ATP</name>
        <dbReference type="ChEBI" id="CHEBI:30616"/>
    </ligand>
</feature>
<dbReference type="SUPFAM" id="SSF52440">
    <property type="entry name" value="PreATP-grasp domain"/>
    <property type="match status" value="1"/>
</dbReference>
<evidence type="ECO:0000256" key="4">
    <source>
        <dbReference type="ARBA" id="ARBA00022840"/>
    </source>
</evidence>
<dbReference type="GO" id="GO:0005829">
    <property type="term" value="C:cytosol"/>
    <property type="evidence" value="ECO:0007669"/>
    <property type="project" value="TreeGrafter"/>
</dbReference>
<dbReference type="HAMAP" id="MF_01928">
    <property type="entry name" value="PurK"/>
    <property type="match status" value="1"/>
</dbReference>
<dbReference type="InterPro" id="IPR005875">
    <property type="entry name" value="PurK"/>
</dbReference>
<dbReference type="PROSITE" id="PS50975">
    <property type="entry name" value="ATP_GRASP"/>
    <property type="match status" value="1"/>
</dbReference>
<feature type="binding site" evidence="5">
    <location>
        <begin position="151"/>
        <end position="157"/>
    </location>
    <ligand>
        <name>ATP</name>
        <dbReference type="ChEBI" id="CHEBI:30616"/>
    </ligand>
</feature>
<comment type="subunit">
    <text evidence="5 6">Homodimer.</text>
</comment>
<feature type="binding site" evidence="5">
    <location>
        <position position="146"/>
    </location>
    <ligand>
        <name>ATP</name>
        <dbReference type="ChEBI" id="CHEBI:30616"/>
    </ligand>
</feature>
<dbReference type="EMBL" id="BKAJ01000029">
    <property type="protein sequence ID" value="GEP54252.1"/>
    <property type="molecule type" value="Genomic_DNA"/>
</dbReference>
<comment type="function">
    <text evidence="5">Catalyzes the ATP-dependent conversion of 5-aminoimidazole ribonucleotide (AIR) and HCO(3)(-) to N5-carboxyaminoimidazole ribonucleotide (N5-CAIR).</text>
</comment>
<dbReference type="PANTHER" id="PTHR11609">
    <property type="entry name" value="PURINE BIOSYNTHESIS PROTEIN 6/7, PUR6/7"/>
    <property type="match status" value="1"/>
</dbReference>
<dbReference type="NCBIfam" id="NF004679">
    <property type="entry name" value="PRK06019.1-5"/>
    <property type="match status" value="1"/>
</dbReference>
<evidence type="ECO:0000256" key="6">
    <source>
        <dbReference type="RuleBase" id="RU361200"/>
    </source>
</evidence>
<accession>A0A512N5I2</accession>
<dbReference type="EC" id="6.3.4.18" evidence="5 6"/>
<evidence type="ECO:0000256" key="2">
    <source>
        <dbReference type="ARBA" id="ARBA00022741"/>
    </source>
</evidence>
<dbReference type="Pfam" id="PF02222">
    <property type="entry name" value="ATP-grasp"/>
    <property type="match status" value="1"/>
</dbReference>
<reference evidence="8 9" key="1">
    <citation type="submission" date="2019-07" db="EMBL/GenBank/DDBJ databases">
        <title>Whole genome shotgun sequence of Reyranella soli NBRC 108950.</title>
        <authorList>
            <person name="Hosoyama A."/>
            <person name="Uohara A."/>
            <person name="Ohji S."/>
            <person name="Ichikawa N."/>
        </authorList>
    </citation>
    <scope>NUCLEOTIDE SEQUENCE [LARGE SCALE GENOMIC DNA]</scope>
    <source>
        <strain evidence="8 9">NBRC 108950</strain>
    </source>
</reference>
<dbReference type="NCBIfam" id="TIGR01161">
    <property type="entry name" value="purK"/>
    <property type="match status" value="1"/>
</dbReference>
<dbReference type="GO" id="GO:0006189">
    <property type="term" value="P:'de novo' IMP biosynthetic process"/>
    <property type="evidence" value="ECO:0007669"/>
    <property type="project" value="UniProtKB-UniRule"/>
</dbReference>
<dbReference type="InterPro" id="IPR013815">
    <property type="entry name" value="ATP_grasp_subdomain_1"/>
</dbReference>
<dbReference type="RefSeq" id="WP_147147634.1">
    <property type="nucleotide sequence ID" value="NZ_BKAJ01000029.1"/>
</dbReference>
<evidence type="ECO:0000313" key="8">
    <source>
        <dbReference type="EMBL" id="GEP54252.1"/>
    </source>
</evidence>
<dbReference type="Gene3D" id="3.40.50.20">
    <property type="match status" value="1"/>
</dbReference>
<comment type="pathway">
    <text evidence="5 6">Purine metabolism; IMP biosynthesis via de novo pathway; 5-amino-1-(5-phospho-D-ribosyl)imidazole-4-carboxylate from 5-amino-1-(5-phospho-D-ribosyl)imidazole (N5-CAIR route): step 1/2.</text>
</comment>
<dbReference type="OrthoDB" id="9804625at2"/>
<protein>
    <recommendedName>
        <fullName evidence="5 6">N5-carboxyaminoimidazole ribonucleotide synthase</fullName>
        <shortName evidence="5 6">N5-CAIR synthase</shortName>
        <ecNumber evidence="5 6">6.3.4.18</ecNumber>
    </recommendedName>
    <alternativeName>
        <fullName evidence="5 6">5-(carboxyamino)imidazole ribonucleotide synthetase</fullName>
    </alternativeName>
</protein>
<keyword evidence="1 5" id="KW-0436">Ligase</keyword>
<evidence type="ECO:0000256" key="1">
    <source>
        <dbReference type="ARBA" id="ARBA00022598"/>
    </source>
</evidence>
<name>A0A512N5I2_9HYPH</name>
<evidence type="ECO:0000313" key="9">
    <source>
        <dbReference type="Proteomes" id="UP000321058"/>
    </source>
</evidence>
<dbReference type="Gene3D" id="3.30.470.20">
    <property type="entry name" value="ATP-grasp fold, B domain"/>
    <property type="match status" value="1"/>
</dbReference>
<feature type="domain" description="ATP-grasp" evidence="7">
    <location>
        <begin position="113"/>
        <end position="296"/>
    </location>
</feature>
<dbReference type="SUPFAM" id="SSF51246">
    <property type="entry name" value="Rudiment single hybrid motif"/>
    <property type="match status" value="1"/>
</dbReference>
<feature type="binding site" evidence="5">
    <location>
        <position position="109"/>
    </location>
    <ligand>
        <name>ATP</name>
        <dbReference type="ChEBI" id="CHEBI:30616"/>
    </ligand>
</feature>